<dbReference type="AlphaFoldDB" id="A0A387HPH6"/>
<dbReference type="EMBL" id="CP032698">
    <property type="protein sequence ID" value="AYG82902.1"/>
    <property type="molecule type" value="Genomic_DNA"/>
</dbReference>
<dbReference type="InterPro" id="IPR023577">
    <property type="entry name" value="CYTH_domain"/>
</dbReference>
<dbReference type="InterPro" id="IPR007899">
    <property type="entry name" value="CHAD_dom"/>
</dbReference>
<dbReference type="PROSITE" id="PS51707">
    <property type="entry name" value="CYTH"/>
    <property type="match status" value="1"/>
</dbReference>
<dbReference type="InterPro" id="IPR038186">
    <property type="entry name" value="CHAD_dom_sf"/>
</dbReference>
<dbReference type="KEGG" id="shun:DWB77_05092"/>
<dbReference type="SMART" id="SM01118">
    <property type="entry name" value="CYTH"/>
    <property type="match status" value="1"/>
</dbReference>
<organism evidence="4 5">
    <name type="scientific">Streptomyces hundungensis</name>
    <dbReference type="NCBI Taxonomy" id="1077946"/>
    <lineage>
        <taxon>Bacteria</taxon>
        <taxon>Bacillati</taxon>
        <taxon>Actinomycetota</taxon>
        <taxon>Actinomycetes</taxon>
        <taxon>Kitasatosporales</taxon>
        <taxon>Streptomycetaceae</taxon>
        <taxon>Streptomyces</taxon>
    </lineage>
</organism>
<dbReference type="Gene3D" id="1.40.20.10">
    <property type="entry name" value="CHAD domain"/>
    <property type="match status" value="1"/>
</dbReference>
<gene>
    <name evidence="4" type="ORF">DWB77_05092</name>
</gene>
<dbReference type="OrthoDB" id="9777271at2"/>
<evidence type="ECO:0000256" key="1">
    <source>
        <dbReference type="SAM" id="MobiDB-lite"/>
    </source>
</evidence>
<evidence type="ECO:0000313" key="4">
    <source>
        <dbReference type="EMBL" id="AYG82902.1"/>
    </source>
</evidence>
<evidence type="ECO:0000259" key="2">
    <source>
        <dbReference type="PROSITE" id="PS51707"/>
    </source>
</evidence>
<evidence type="ECO:0008006" key="6">
    <source>
        <dbReference type="Google" id="ProtNLM"/>
    </source>
</evidence>
<dbReference type="Gene3D" id="2.40.320.10">
    <property type="entry name" value="Hypothetical Protein Pfu-838710-001"/>
    <property type="match status" value="1"/>
</dbReference>
<feature type="region of interest" description="Disordered" evidence="1">
    <location>
        <begin position="201"/>
        <end position="222"/>
    </location>
</feature>
<name>A0A387HPH6_9ACTN</name>
<sequence length="515" mass="55595">MADTKREIERKFEFPTAGGEDRTELPDLTGVPGIARVAAQGVTELDAVYYDTQDLRLDAAQLTLRRRTGGDDAGWHLKVPVAAGVRDEIRAPLSDDVPPALAALLRSRVRERQLVPVVRLLSSREVSLLLADDATPLAELSIDTVVAQGLTDGATSTTWTEIEVELADGVHDQDLLDAVENTLRTAGILPSASASKVARALRETTPAPPRARDTTTEPADGTAGAHVLAHLRAQRDTLIALDPAVRRELPDAVHRMRVATRRLRSAFRSYAKVIDRSATEPVRAELTWLAAELGVERDGEVLAERLMTRIAALPDTLLLGPVHARLRIRTVAGRADARRRTLTALDGQRYLALLDALDALLAAPPLRPAANQPAPGVLRKAVRKDHRRLARRLDTALALEPGPERDLALHAARKAAKRARYAAQAAAPALGKPAKKLTKRLKAVQNVLGEHHDSVVARDALRTLAAQAHAAGESAFTWGLLYGHEQATAARREHQLPGVWARAARPGLPKGTAAP</sequence>
<dbReference type="PANTHER" id="PTHR39339:SF1">
    <property type="entry name" value="CHAD DOMAIN-CONTAINING PROTEIN"/>
    <property type="match status" value="1"/>
</dbReference>
<reference evidence="4 5" key="1">
    <citation type="submission" date="2018-10" db="EMBL/GenBank/DDBJ databases">
        <title>Relationship between Morphology and Antimicrobial Activity in Streptomyces.</title>
        <authorList>
            <person name="Kang H.J."/>
            <person name="Kim S.B."/>
        </authorList>
    </citation>
    <scope>NUCLEOTIDE SEQUENCE [LARGE SCALE GENOMIC DNA]</scope>
    <source>
        <strain evidence="4 5">BH38</strain>
    </source>
</reference>
<dbReference type="SMART" id="SM00880">
    <property type="entry name" value="CHAD"/>
    <property type="match status" value="1"/>
</dbReference>
<dbReference type="CDD" id="cd07374">
    <property type="entry name" value="CYTH-like_Pase"/>
    <property type="match status" value="1"/>
</dbReference>
<dbReference type="PROSITE" id="PS51708">
    <property type="entry name" value="CHAD"/>
    <property type="match status" value="1"/>
</dbReference>
<dbReference type="Proteomes" id="UP000271554">
    <property type="component" value="Chromosome"/>
</dbReference>
<dbReference type="RefSeq" id="WP_120723409.1">
    <property type="nucleotide sequence ID" value="NZ_CP032698.1"/>
</dbReference>
<evidence type="ECO:0000313" key="5">
    <source>
        <dbReference type="Proteomes" id="UP000271554"/>
    </source>
</evidence>
<protein>
    <recommendedName>
        <fullName evidence="6">CHAD domain-containing protein</fullName>
    </recommendedName>
</protein>
<dbReference type="InterPro" id="IPR033469">
    <property type="entry name" value="CYTH-like_dom_sf"/>
</dbReference>
<dbReference type="PANTHER" id="PTHR39339">
    <property type="entry name" value="SLR1444 PROTEIN"/>
    <property type="match status" value="1"/>
</dbReference>
<evidence type="ECO:0000259" key="3">
    <source>
        <dbReference type="PROSITE" id="PS51708"/>
    </source>
</evidence>
<feature type="region of interest" description="Disordered" evidence="1">
    <location>
        <begin position="1"/>
        <end position="25"/>
    </location>
</feature>
<dbReference type="SUPFAM" id="SSF55154">
    <property type="entry name" value="CYTH-like phosphatases"/>
    <property type="match status" value="1"/>
</dbReference>
<accession>A0A387HPH6</accession>
<dbReference type="Pfam" id="PF01928">
    <property type="entry name" value="CYTH"/>
    <property type="match status" value="1"/>
</dbReference>
<feature type="domain" description="CYTH" evidence="2">
    <location>
        <begin position="5"/>
        <end position="207"/>
    </location>
</feature>
<proteinExistence type="predicted"/>
<keyword evidence="5" id="KW-1185">Reference proteome</keyword>
<feature type="domain" description="CHAD" evidence="3">
    <location>
        <begin position="220"/>
        <end position="505"/>
    </location>
</feature>
<dbReference type="Pfam" id="PF05235">
    <property type="entry name" value="CHAD"/>
    <property type="match status" value="1"/>
</dbReference>